<dbReference type="SMART" id="SM00448">
    <property type="entry name" value="REC"/>
    <property type="match status" value="1"/>
</dbReference>
<dbReference type="Gene3D" id="3.40.50.2300">
    <property type="match status" value="1"/>
</dbReference>
<dbReference type="Pfam" id="PF00072">
    <property type="entry name" value="Response_reg"/>
    <property type="match status" value="1"/>
</dbReference>
<name>A0A1G4EKF0_BACMY</name>
<reference evidence="11 12" key="1">
    <citation type="submission" date="2016-08" db="EMBL/GenBank/DDBJ databases">
        <authorList>
            <person name="Seilhamer J.J."/>
        </authorList>
    </citation>
    <scope>NUCLEOTIDE SEQUENCE [LARGE SCALE GENOMIC DNA]</scope>
    <source>
        <strain evidence="11 12">SDA_GO95</strain>
    </source>
</reference>
<evidence type="ECO:0000256" key="1">
    <source>
        <dbReference type="ARBA" id="ARBA00004496"/>
    </source>
</evidence>
<evidence type="ECO:0000256" key="2">
    <source>
        <dbReference type="ARBA" id="ARBA00022490"/>
    </source>
</evidence>
<organism evidence="11 12">
    <name type="scientific">Bacillus mycoides</name>
    <dbReference type="NCBI Taxonomy" id="1405"/>
    <lineage>
        <taxon>Bacteria</taxon>
        <taxon>Bacillati</taxon>
        <taxon>Bacillota</taxon>
        <taxon>Bacilli</taxon>
        <taxon>Bacillales</taxon>
        <taxon>Bacillaceae</taxon>
        <taxon>Bacillus</taxon>
        <taxon>Bacillus cereus group</taxon>
    </lineage>
</organism>
<evidence type="ECO:0000256" key="6">
    <source>
        <dbReference type="ARBA" id="ARBA00023125"/>
    </source>
</evidence>
<dbReference type="AlphaFoldDB" id="A0A1G4EKF0"/>
<dbReference type="Proteomes" id="UP000195696">
    <property type="component" value="Unassembled WGS sequence"/>
</dbReference>
<dbReference type="GO" id="GO:0000156">
    <property type="term" value="F:phosphorelay response regulator activity"/>
    <property type="evidence" value="ECO:0007669"/>
    <property type="project" value="TreeGrafter"/>
</dbReference>
<evidence type="ECO:0000256" key="5">
    <source>
        <dbReference type="ARBA" id="ARBA00023015"/>
    </source>
</evidence>
<dbReference type="EMBL" id="FMAK01000016">
    <property type="protein sequence ID" value="SCB66556.1"/>
    <property type="molecule type" value="Genomic_DNA"/>
</dbReference>
<dbReference type="GO" id="GO:0005737">
    <property type="term" value="C:cytoplasm"/>
    <property type="evidence" value="ECO:0007669"/>
    <property type="project" value="UniProtKB-SubCell"/>
</dbReference>
<keyword evidence="6" id="KW-0238">DNA-binding</keyword>
<evidence type="ECO:0000256" key="3">
    <source>
        <dbReference type="ARBA" id="ARBA00022553"/>
    </source>
</evidence>
<dbReference type="GO" id="GO:0003700">
    <property type="term" value="F:DNA-binding transcription factor activity"/>
    <property type="evidence" value="ECO:0007669"/>
    <property type="project" value="InterPro"/>
</dbReference>
<evidence type="ECO:0000256" key="9">
    <source>
        <dbReference type="PROSITE-ProRule" id="PRU00169"/>
    </source>
</evidence>
<comment type="subcellular location">
    <subcellularLocation>
        <location evidence="1">Cytoplasm</location>
    </subcellularLocation>
</comment>
<dbReference type="InterPro" id="IPR011006">
    <property type="entry name" value="CheY-like_superfamily"/>
</dbReference>
<feature type="domain" description="Response regulatory" evidence="10">
    <location>
        <begin position="7"/>
        <end position="123"/>
    </location>
</feature>
<dbReference type="InterPro" id="IPR024187">
    <property type="entry name" value="Sig_transdc_resp-reg_cit/mal"/>
</dbReference>
<dbReference type="InterPro" id="IPR001789">
    <property type="entry name" value="Sig_transdc_resp-reg_receiver"/>
</dbReference>
<evidence type="ECO:0000313" key="12">
    <source>
        <dbReference type="Proteomes" id="UP000195696"/>
    </source>
</evidence>
<evidence type="ECO:0000256" key="4">
    <source>
        <dbReference type="ARBA" id="ARBA00023012"/>
    </source>
</evidence>
<keyword evidence="7" id="KW-0010">Activator</keyword>
<dbReference type="PANTHER" id="PTHR45526:SF1">
    <property type="entry name" value="TRANSCRIPTIONAL REGULATORY PROTEIN DCUR-RELATED"/>
    <property type="match status" value="1"/>
</dbReference>
<dbReference type="PROSITE" id="PS50110">
    <property type="entry name" value="RESPONSE_REGULATORY"/>
    <property type="match status" value="1"/>
</dbReference>
<dbReference type="InterPro" id="IPR051271">
    <property type="entry name" value="2C-system_Tx_regulators"/>
</dbReference>
<sequence>MRDKMIKVLIVEDDPMVAMLNTHYLEQVGGFELVHAVNSVKSAIEVLEKSRVDFILLDIFMPGETGFELLMYIRNQEKEIDIMMISAVHDMGSIKKALQYGVVDYLIKPFTFERFKEALTVYREKFTFMKEQQKISQSELDSLILQKEKRESFDYKELPKGLTKQTLQLIWQQIKSLHGQAFTTDEMAKLVGVSRVSIRKYVMFLTEIGVLENEMVYQHVGRPVSKLRCIDPNKIDFYV</sequence>
<accession>A0A1G4EKF0</accession>
<keyword evidence="2" id="KW-0963">Cytoplasm</keyword>
<proteinExistence type="predicted"/>
<feature type="modified residue" description="4-aspartylphosphate" evidence="9">
    <location>
        <position position="58"/>
    </location>
</feature>
<keyword evidence="4" id="KW-0902">Two-component regulatory system</keyword>
<gene>
    <name evidence="11" type="ORF">BWGO95_00499</name>
</gene>
<keyword evidence="8" id="KW-0804">Transcription</keyword>
<evidence type="ECO:0000313" key="11">
    <source>
        <dbReference type="EMBL" id="SCB66556.1"/>
    </source>
</evidence>
<evidence type="ECO:0000256" key="7">
    <source>
        <dbReference type="ARBA" id="ARBA00023159"/>
    </source>
</evidence>
<protein>
    <submittedName>
        <fullName evidence="11">Two-component response regulator DcuR</fullName>
    </submittedName>
</protein>
<keyword evidence="5" id="KW-0805">Transcription regulation</keyword>
<keyword evidence="3 9" id="KW-0597">Phosphoprotein</keyword>
<evidence type="ECO:0000256" key="8">
    <source>
        <dbReference type="ARBA" id="ARBA00023163"/>
    </source>
</evidence>
<dbReference type="SUPFAM" id="SSF52172">
    <property type="entry name" value="CheY-like"/>
    <property type="match status" value="1"/>
</dbReference>
<dbReference type="PIRSF" id="PIRSF006171">
    <property type="entry name" value="RR_citrat_malat"/>
    <property type="match status" value="1"/>
</dbReference>
<evidence type="ECO:0000259" key="10">
    <source>
        <dbReference type="PROSITE" id="PS50110"/>
    </source>
</evidence>
<dbReference type="GO" id="GO:0003677">
    <property type="term" value="F:DNA binding"/>
    <property type="evidence" value="ECO:0007669"/>
    <property type="project" value="UniProtKB-KW"/>
</dbReference>
<dbReference type="PANTHER" id="PTHR45526">
    <property type="entry name" value="TRANSCRIPTIONAL REGULATORY PROTEIN DPIA"/>
    <property type="match status" value="1"/>
</dbReference>